<dbReference type="EMBL" id="BAABXL010000001">
    <property type="protein sequence ID" value="GAA6268744.1"/>
    <property type="molecule type" value="Genomic_DNA"/>
</dbReference>
<sequence length="186" mass="21237">MTPEEVYDCVKKQIPFIRGISVSGGECMLWPDFLKELFKLAKKDNLSCLIDSNGTIPFWDYPELVECSDGVMLDIKAFDGDAHRRITDEGNDTVLKNAAYLAELGKLEEVRAVIVPELYNGEESIRAIGAYLASYRSIREIRIKLIAYRPMGVREEYSHYTVPSPEFLRHLADILREMGFQDIIII</sequence>
<dbReference type="InterPro" id="IPR013785">
    <property type="entry name" value="Aldolase_TIM"/>
</dbReference>
<keyword evidence="3" id="KW-0949">S-adenosyl-L-methionine</keyword>
<evidence type="ECO:0000256" key="2">
    <source>
        <dbReference type="ARBA" id="ARBA00022485"/>
    </source>
</evidence>
<feature type="domain" description="Radical SAM core" evidence="7">
    <location>
        <begin position="1"/>
        <end position="181"/>
    </location>
</feature>
<accession>A0ABQ0AXI8</accession>
<evidence type="ECO:0000256" key="3">
    <source>
        <dbReference type="ARBA" id="ARBA00022691"/>
    </source>
</evidence>
<keyword evidence="9" id="KW-1185">Reference proteome</keyword>
<evidence type="ECO:0000313" key="8">
    <source>
        <dbReference type="EMBL" id="GAA6268744.1"/>
    </source>
</evidence>
<evidence type="ECO:0000256" key="5">
    <source>
        <dbReference type="ARBA" id="ARBA00023004"/>
    </source>
</evidence>
<evidence type="ECO:0000256" key="1">
    <source>
        <dbReference type="ARBA" id="ARBA00001966"/>
    </source>
</evidence>
<keyword evidence="4" id="KW-0479">Metal-binding</keyword>
<keyword evidence="5" id="KW-0408">Iron</keyword>
<dbReference type="Gene3D" id="3.20.20.70">
    <property type="entry name" value="Aldolase class I"/>
    <property type="match status" value="1"/>
</dbReference>
<dbReference type="Proteomes" id="UP001600894">
    <property type="component" value="Unassembled WGS sequence"/>
</dbReference>
<gene>
    <name evidence="8" type="ORF">F130042H8_18040</name>
</gene>
<dbReference type="InterPro" id="IPR034457">
    <property type="entry name" value="Organic_radical-activating"/>
</dbReference>
<evidence type="ECO:0000259" key="7">
    <source>
        <dbReference type="PROSITE" id="PS51918"/>
    </source>
</evidence>
<keyword evidence="6" id="KW-0411">Iron-sulfur</keyword>
<comment type="cofactor">
    <cofactor evidence="1">
        <name>[4Fe-4S] cluster</name>
        <dbReference type="ChEBI" id="CHEBI:49883"/>
    </cofactor>
</comment>
<evidence type="ECO:0000256" key="4">
    <source>
        <dbReference type="ARBA" id="ARBA00022723"/>
    </source>
</evidence>
<dbReference type="CDD" id="cd01335">
    <property type="entry name" value="Radical_SAM"/>
    <property type="match status" value="1"/>
</dbReference>
<dbReference type="PANTHER" id="PTHR30352:SF13">
    <property type="entry name" value="GLYCYL-RADICAL ENZYME ACTIVATING ENZYME YJJW-RELATED"/>
    <property type="match status" value="1"/>
</dbReference>
<protein>
    <recommendedName>
        <fullName evidence="7">Radical SAM core domain-containing protein</fullName>
    </recommendedName>
</protein>
<proteinExistence type="predicted"/>
<dbReference type="PROSITE" id="PS51918">
    <property type="entry name" value="RADICAL_SAM"/>
    <property type="match status" value="1"/>
</dbReference>
<evidence type="ECO:0000313" key="9">
    <source>
        <dbReference type="Proteomes" id="UP001600894"/>
    </source>
</evidence>
<dbReference type="PANTHER" id="PTHR30352">
    <property type="entry name" value="PYRUVATE FORMATE-LYASE-ACTIVATING ENZYME"/>
    <property type="match status" value="1"/>
</dbReference>
<dbReference type="Pfam" id="PF04055">
    <property type="entry name" value="Radical_SAM"/>
    <property type="match status" value="1"/>
</dbReference>
<evidence type="ECO:0000256" key="6">
    <source>
        <dbReference type="ARBA" id="ARBA00023014"/>
    </source>
</evidence>
<keyword evidence="2" id="KW-0004">4Fe-4S</keyword>
<name>A0ABQ0AXI8_9FIRM</name>
<dbReference type="InterPro" id="IPR058240">
    <property type="entry name" value="rSAM_sf"/>
</dbReference>
<reference evidence="8 9" key="1">
    <citation type="submission" date="2024-04" db="EMBL/GenBank/DDBJ databases">
        <title>Defined microbial consortia suppress multidrug-resistant proinflammatory Enterobacteriaceae via ecological control.</title>
        <authorList>
            <person name="Furuichi M."/>
            <person name="Kawaguchi T."/>
            <person name="Pust M."/>
            <person name="Yasuma K."/>
            <person name="Plichta D."/>
            <person name="Hasegawa N."/>
            <person name="Ohya T."/>
            <person name="Bhattarai S."/>
            <person name="Sasajima S."/>
            <person name="Aoto Y."/>
            <person name="Tuganbaev T."/>
            <person name="Yaginuma M."/>
            <person name="Ueda M."/>
            <person name="Okahashi N."/>
            <person name="Amafuji K."/>
            <person name="Kiridooshi Y."/>
            <person name="Sugita K."/>
            <person name="Strazar M."/>
            <person name="Skelly A."/>
            <person name="Suda W."/>
            <person name="Hattori M."/>
            <person name="Nakamoto N."/>
            <person name="Caballero S."/>
            <person name="Norman J."/>
            <person name="Olle B."/>
            <person name="Tanoue T."/>
            <person name="Arita M."/>
            <person name="Bucci V."/>
            <person name="Atarashi K."/>
            <person name="Xavier R."/>
            <person name="Honda K."/>
        </authorList>
    </citation>
    <scope>NUCLEOTIDE SEQUENCE [LARGE SCALE GENOMIC DNA]</scope>
    <source>
        <strain evidence="9">f13</strain>
    </source>
</reference>
<organism evidence="8 9">
    <name type="scientific">Enterocloster alcoholdehydrogenati</name>
    <dbReference type="NCBI Taxonomy" id="2547410"/>
    <lineage>
        <taxon>Bacteria</taxon>
        <taxon>Bacillati</taxon>
        <taxon>Bacillota</taxon>
        <taxon>Clostridia</taxon>
        <taxon>Lachnospirales</taxon>
        <taxon>Lachnospiraceae</taxon>
        <taxon>Enterocloster</taxon>
    </lineage>
</organism>
<dbReference type="InterPro" id="IPR007197">
    <property type="entry name" value="rSAM"/>
</dbReference>
<dbReference type="SUPFAM" id="SSF102114">
    <property type="entry name" value="Radical SAM enzymes"/>
    <property type="match status" value="1"/>
</dbReference>
<comment type="caution">
    <text evidence="8">The sequence shown here is derived from an EMBL/GenBank/DDBJ whole genome shotgun (WGS) entry which is preliminary data.</text>
</comment>